<proteinExistence type="inferred from homology"/>
<dbReference type="Gene3D" id="3.90.640.10">
    <property type="entry name" value="Actin, Chain A, domain 4"/>
    <property type="match status" value="1"/>
</dbReference>
<dbReference type="InterPro" id="IPR018181">
    <property type="entry name" value="Heat_shock_70_CS"/>
</dbReference>
<evidence type="ECO:0000256" key="2">
    <source>
        <dbReference type="ARBA" id="ARBA00007381"/>
    </source>
</evidence>
<dbReference type="Gene3D" id="2.60.34.10">
    <property type="entry name" value="Substrate Binding Domain Of DNAk, Chain A, domain 1"/>
    <property type="match status" value="1"/>
</dbReference>
<comment type="caution">
    <text evidence="7">The sequence shown here is derived from an EMBL/GenBank/DDBJ whole genome shotgun (WGS) entry which is preliminary data.</text>
</comment>
<reference evidence="7 8" key="1">
    <citation type="journal article" date="2018" name="Cell">
        <title>The Chara Genome: Secondary Complexity and Implications for Plant Terrestrialization.</title>
        <authorList>
            <person name="Nishiyama T."/>
            <person name="Sakayama H."/>
            <person name="Vries J.D."/>
            <person name="Buschmann H."/>
            <person name="Saint-Marcoux D."/>
            <person name="Ullrich K.K."/>
            <person name="Haas F.B."/>
            <person name="Vanderstraeten L."/>
            <person name="Becker D."/>
            <person name="Lang D."/>
            <person name="Vosolsobe S."/>
            <person name="Rombauts S."/>
            <person name="Wilhelmsson P.K.I."/>
            <person name="Janitza P."/>
            <person name="Kern R."/>
            <person name="Heyl A."/>
            <person name="Rumpler F."/>
            <person name="Villalobos L.I.A.C."/>
            <person name="Clay J.M."/>
            <person name="Skokan R."/>
            <person name="Toyoda A."/>
            <person name="Suzuki Y."/>
            <person name="Kagoshima H."/>
            <person name="Schijlen E."/>
            <person name="Tajeshwar N."/>
            <person name="Catarino B."/>
            <person name="Hetherington A.J."/>
            <person name="Saltykova A."/>
            <person name="Bonnot C."/>
            <person name="Breuninger H."/>
            <person name="Symeonidi A."/>
            <person name="Radhakrishnan G.V."/>
            <person name="Van Nieuwerburgh F."/>
            <person name="Deforce D."/>
            <person name="Chang C."/>
            <person name="Karol K.G."/>
            <person name="Hedrich R."/>
            <person name="Ulvskov P."/>
            <person name="Glockner G."/>
            <person name="Delwiche C.F."/>
            <person name="Petrasek J."/>
            <person name="Van de Peer Y."/>
            <person name="Friml J."/>
            <person name="Beilby M."/>
            <person name="Dolan L."/>
            <person name="Kohara Y."/>
            <person name="Sugano S."/>
            <person name="Fujiyama A."/>
            <person name="Delaux P.-M."/>
            <person name="Quint M."/>
            <person name="TheiBen G."/>
            <person name="Hagemann M."/>
            <person name="Harholt J."/>
            <person name="Dunand C."/>
            <person name="Zachgo S."/>
            <person name="Langdale J."/>
            <person name="Maumus F."/>
            <person name="Straeten D.V.D."/>
            <person name="Gould S.B."/>
            <person name="Rensing S.A."/>
        </authorList>
    </citation>
    <scope>NUCLEOTIDE SEQUENCE [LARGE SCALE GENOMIC DNA]</scope>
    <source>
        <strain evidence="7 8">S276</strain>
    </source>
</reference>
<dbReference type="Pfam" id="PF00012">
    <property type="entry name" value="HSP70"/>
    <property type="match status" value="1"/>
</dbReference>
<dbReference type="Gene3D" id="3.30.420.40">
    <property type="match status" value="2"/>
</dbReference>
<keyword evidence="4 5" id="KW-0067">ATP-binding</keyword>
<accession>A0A388KFU7</accession>
<feature type="region of interest" description="Disordered" evidence="6">
    <location>
        <begin position="660"/>
        <end position="732"/>
    </location>
</feature>
<dbReference type="Proteomes" id="UP000265515">
    <property type="component" value="Unassembled WGS sequence"/>
</dbReference>
<dbReference type="InterPro" id="IPR043129">
    <property type="entry name" value="ATPase_NBD"/>
</dbReference>
<keyword evidence="3 5" id="KW-0547">Nucleotide-binding</keyword>
<dbReference type="InterPro" id="IPR013126">
    <property type="entry name" value="Hsp_70_fam"/>
</dbReference>
<dbReference type="InterPro" id="IPR029047">
    <property type="entry name" value="HSP70_peptide-bd_sf"/>
</dbReference>
<sequence length="732" mass="81682">MIGRCFDDLIVHWQKDMATWPFKVIRCLETGGPLVSVQCCGEKRTISPEEISSMLLRKMKEIAEASLDCQINNAVITVPATFNQSQKMATKQAAVRAGLTVLRLITEPSAAAIAYAVRVNGISSGPLGFRPSVMDLPHRTVMVVDWGGGTFDVSIMRVNGDRYEVVALAGDTHLGGEDVDDRLVRHFAREFEFDHGIDVRQNQRALRRLRYHCQELKHQLSFSPCATTQIDSLCDGIDFHMEVSRSRFEELCADLFARCIKLVEKAVSEAKLDRADISEVILAGGSTRIPMIQEMLAGFFGGKHPSKSIHPDECVAYGAAVCAAMMTGDIRREMSDLCVVDVTPLSIGFRNCRGRFVRMIPRNTPYPTKKVVQARGGYDGQTAFAFPVHEGEREWAKENQLLGTLLLEGLQPGPPGSPTERVPVQCILEIDSDGILTGTLVDQTTGRSVRSTLSSYWLNMSEKDVSRIVEEAKQSRAADEALLERTTAKYDLMAYIQKVRRRFSLVAGNEEIRTAELALGSAERWMERGSFDEDDKNQEQLLLDPEEYNKKRRALEEICRPIIERIRMLQSGEQRYRRAWKNVRSWLIEAWSGIAARRVGTEFGKQAPGRDRIRQAGAGQAHNLARRRLGTEFSKQAECRHGIRQVCAGQGWNLASRCHAGTESGKQAPSRDRIRQAGDEQAQNLARRGLDTEFGKQEEGRHGGRQAGRQKVGTEDGKQAKGRRAIPQAGRG</sequence>
<dbReference type="GO" id="GO:0005524">
    <property type="term" value="F:ATP binding"/>
    <property type="evidence" value="ECO:0007669"/>
    <property type="project" value="UniProtKB-KW"/>
</dbReference>
<comment type="subcellular location">
    <subcellularLocation>
        <location evidence="1">Endoplasmic reticulum lumen</location>
    </subcellularLocation>
</comment>
<evidence type="ECO:0000256" key="1">
    <source>
        <dbReference type="ARBA" id="ARBA00004319"/>
    </source>
</evidence>
<dbReference type="InterPro" id="IPR029048">
    <property type="entry name" value="HSP70_C_sf"/>
</dbReference>
<dbReference type="FunFam" id="3.90.640.10:FF:000010">
    <property type="entry name" value="heat shock 70 kDa protein 14"/>
    <property type="match status" value="1"/>
</dbReference>
<feature type="compositionally biased region" description="Basic and acidic residues" evidence="6">
    <location>
        <begin position="669"/>
        <end position="678"/>
    </location>
</feature>
<dbReference type="Gene3D" id="3.30.30.30">
    <property type="match status" value="1"/>
</dbReference>
<dbReference type="PRINTS" id="PR00301">
    <property type="entry name" value="HEATSHOCK70"/>
</dbReference>
<dbReference type="PANTHER" id="PTHR19375">
    <property type="entry name" value="HEAT SHOCK PROTEIN 70KDA"/>
    <property type="match status" value="1"/>
</dbReference>
<organism evidence="7 8">
    <name type="scientific">Chara braunii</name>
    <name type="common">Braun's stonewort</name>
    <dbReference type="NCBI Taxonomy" id="69332"/>
    <lineage>
        <taxon>Eukaryota</taxon>
        <taxon>Viridiplantae</taxon>
        <taxon>Streptophyta</taxon>
        <taxon>Charophyceae</taxon>
        <taxon>Charales</taxon>
        <taxon>Characeae</taxon>
        <taxon>Chara</taxon>
    </lineage>
</organism>
<gene>
    <name evidence="7" type="ORF">CBR_g3624</name>
</gene>
<dbReference type="SUPFAM" id="SSF53067">
    <property type="entry name" value="Actin-like ATPase domain"/>
    <property type="match status" value="2"/>
</dbReference>
<comment type="similarity">
    <text evidence="2 5">Belongs to the heat shock protein 70 family.</text>
</comment>
<evidence type="ECO:0000256" key="5">
    <source>
        <dbReference type="RuleBase" id="RU003322"/>
    </source>
</evidence>
<dbReference type="CDD" id="cd24028">
    <property type="entry name" value="ASKHA_NBD_HSP70_HSPA1-like"/>
    <property type="match status" value="1"/>
</dbReference>
<protein>
    <submittedName>
        <fullName evidence="7">Uncharacterized protein</fullName>
    </submittedName>
</protein>
<dbReference type="Gramene" id="GBG68925">
    <property type="protein sequence ID" value="GBG68925"/>
    <property type="gene ID" value="CBR_g3624"/>
</dbReference>
<evidence type="ECO:0000256" key="6">
    <source>
        <dbReference type="SAM" id="MobiDB-lite"/>
    </source>
</evidence>
<dbReference type="PROSITE" id="PS01036">
    <property type="entry name" value="HSP70_3"/>
    <property type="match status" value="1"/>
</dbReference>
<dbReference type="EMBL" id="BFEA01000107">
    <property type="protein sequence ID" value="GBG68925.1"/>
    <property type="molecule type" value="Genomic_DNA"/>
</dbReference>
<dbReference type="GO" id="GO:0005788">
    <property type="term" value="C:endoplasmic reticulum lumen"/>
    <property type="evidence" value="ECO:0007669"/>
    <property type="project" value="UniProtKB-SubCell"/>
</dbReference>
<keyword evidence="8" id="KW-1185">Reference proteome</keyword>
<dbReference type="AlphaFoldDB" id="A0A388KFU7"/>
<dbReference type="STRING" id="69332.A0A388KFU7"/>
<evidence type="ECO:0000313" key="8">
    <source>
        <dbReference type="Proteomes" id="UP000265515"/>
    </source>
</evidence>
<evidence type="ECO:0000256" key="3">
    <source>
        <dbReference type="ARBA" id="ARBA00022741"/>
    </source>
</evidence>
<evidence type="ECO:0000313" key="7">
    <source>
        <dbReference type="EMBL" id="GBG68925.1"/>
    </source>
</evidence>
<dbReference type="GO" id="GO:0140662">
    <property type="term" value="F:ATP-dependent protein folding chaperone"/>
    <property type="evidence" value="ECO:0007669"/>
    <property type="project" value="InterPro"/>
</dbReference>
<dbReference type="Gene3D" id="1.20.1270.10">
    <property type="match status" value="1"/>
</dbReference>
<feature type="compositionally biased region" description="Basic and acidic residues" evidence="6">
    <location>
        <begin position="688"/>
        <end position="702"/>
    </location>
</feature>
<dbReference type="SUPFAM" id="SSF100920">
    <property type="entry name" value="Heat shock protein 70kD (HSP70), peptide-binding domain"/>
    <property type="match status" value="1"/>
</dbReference>
<dbReference type="FunFam" id="3.30.420.40:FF:000028">
    <property type="entry name" value="heat shock 70 kDa protein-like"/>
    <property type="match status" value="1"/>
</dbReference>
<name>A0A388KFU7_CHABU</name>
<dbReference type="FunFam" id="3.30.30.30:FF:000005">
    <property type="entry name" value="Heat shock protein ssb1"/>
    <property type="match status" value="1"/>
</dbReference>
<evidence type="ECO:0000256" key="4">
    <source>
        <dbReference type="ARBA" id="ARBA00022840"/>
    </source>
</evidence>